<dbReference type="AlphaFoldDB" id="A0A3M0A4F9"/>
<name>A0A3M0A4F9_9GAMM</name>
<accession>A0A3M0A4F9</accession>
<dbReference type="Pfam" id="PF04102">
    <property type="entry name" value="SlyX"/>
    <property type="match status" value="1"/>
</dbReference>
<gene>
    <name evidence="1" type="ORF">DFR27_1274</name>
</gene>
<evidence type="ECO:0000313" key="1">
    <source>
        <dbReference type="EMBL" id="RMA79923.1"/>
    </source>
</evidence>
<dbReference type="RefSeq" id="WP_121876621.1">
    <property type="nucleotide sequence ID" value="NZ_REFJ01000003.1"/>
</dbReference>
<dbReference type="InterPro" id="IPR007236">
    <property type="entry name" value="SlyX"/>
</dbReference>
<proteinExistence type="predicted"/>
<dbReference type="PANTHER" id="PTHR36508">
    <property type="entry name" value="PROTEIN SLYX"/>
    <property type="match status" value="1"/>
</dbReference>
<dbReference type="PANTHER" id="PTHR36508:SF1">
    <property type="entry name" value="PROTEIN SLYX"/>
    <property type="match status" value="1"/>
</dbReference>
<protein>
    <submittedName>
        <fullName evidence="1">SlyX protein</fullName>
    </submittedName>
</protein>
<sequence length="67" mass="7902">MNYEAEIEQLQIQTAFQESALSDLNEVVTRQDEELRVIKKQLRYLNEMLKRKDEGDPAPTNEPPPHY</sequence>
<evidence type="ECO:0000313" key="2">
    <source>
        <dbReference type="Proteomes" id="UP000267187"/>
    </source>
</evidence>
<comment type="caution">
    <text evidence="1">The sequence shown here is derived from an EMBL/GenBank/DDBJ whole genome shotgun (WGS) entry which is preliminary data.</text>
</comment>
<keyword evidence="2" id="KW-1185">Reference proteome</keyword>
<dbReference type="Proteomes" id="UP000267187">
    <property type="component" value="Unassembled WGS sequence"/>
</dbReference>
<organism evidence="1 2">
    <name type="scientific">Umboniibacter marinipuniceus</name>
    <dbReference type="NCBI Taxonomy" id="569599"/>
    <lineage>
        <taxon>Bacteria</taxon>
        <taxon>Pseudomonadati</taxon>
        <taxon>Pseudomonadota</taxon>
        <taxon>Gammaproteobacteria</taxon>
        <taxon>Cellvibrionales</taxon>
        <taxon>Cellvibrionaceae</taxon>
        <taxon>Umboniibacter</taxon>
    </lineage>
</organism>
<dbReference type="EMBL" id="REFJ01000003">
    <property type="protein sequence ID" value="RMA79923.1"/>
    <property type="molecule type" value="Genomic_DNA"/>
</dbReference>
<reference evidence="1 2" key="1">
    <citation type="submission" date="2018-10" db="EMBL/GenBank/DDBJ databases">
        <title>Genomic Encyclopedia of Type Strains, Phase IV (KMG-IV): sequencing the most valuable type-strain genomes for metagenomic binning, comparative biology and taxonomic classification.</title>
        <authorList>
            <person name="Goeker M."/>
        </authorList>
    </citation>
    <scope>NUCLEOTIDE SEQUENCE [LARGE SCALE GENOMIC DNA]</scope>
    <source>
        <strain evidence="1 2">DSM 25080</strain>
    </source>
</reference>